<dbReference type="CDD" id="cd02440">
    <property type="entry name" value="AdoMet_MTases"/>
    <property type="match status" value="1"/>
</dbReference>
<dbReference type="GO" id="GO:0032259">
    <property type="term" value="P:methylation"/>
    <property type="evidence" value="ECO:0007669"/>
    <property type="project" value="UniProtKB-KW"/>
</dbReference>
<sequence length="531" mass="60749">MRKLNTPPVCPLCKKEVNENLGAHLKRTHGEDEFKKAVLKAKESGISDPEIGALFNITFRQLQEIITEAYGIPVSVLKKPKRIKYWEPKNFKEETTTVWSFPQRGDWATHNGRFRGNWSPYIPRNVILKYSKPGEVVLDYFVGGGTTAVEAKLLGRRCVAKDINPWAIGLTRENLNFKMEKTTEGYLVYEPEVSVGDARDLSDVMQRYKTVDLICAHPPYAGIIDYSSKVEGDLSKLSIDEFLKEMRKVASESYKVLKPGGKCAILIGDTRKAKHEIPIGFKTINAFLDAGFNLKELVIKRQHKCKTTGFWYKKSIQYNFLLLAHEYLPIFEKPKQPAFPFDAKEVLSSNIDIGCTVVKLPMEEVDKLESTTVWIFPEKQLEKRLNKNVVDRYSNEGRYLALALAPHTKDEIPVSEENTKIDLLFIKSPFLNNVPSVAEIKQYLIKINEVVQRKAADIKKGGFLVIQTRDVRTNGFVEPLGKRIVDILKFDNLWLKEIVIVTQEEVPENKQVKNEDLEIVHQYLLVYEVTK</sequence>
<dbReference type="EMBL" id="DTGG01000150">
    <property type="protein sequence ID" value="HFZ09434.1"/>
    <property type="molecule type" value="Genomic_DNA"/>
</dbReference>
<accession>A0A7V3N4Z3</accession>
<keyword evidence="2" id="KW-0808">Transferase</keyword>
<dbReference type="SUPFAM" id="SSF53335">
    <property type="entry name" value="S-adenosyl-L-methionine-dependent methyltransferases"/>
    <property type="match status" value="2"/>
</dbReference>
<dbReference type="InterPro" id="IPR002941">
    <property type="entry name" value="DNA_methylase_N4/N6"/>
</dbReference>
<protein>
    <recommendedName>
        <fullName evidence="3">DNA methylase N-4/N-6 domain-containing protein</fullName>
    </recommendedName>
</protein>
<dbReference type="GO" id="GO:0003677">
    <property type="term" value="F:DNA binding"/>
    <property type="evidence" value="ECO:0007669"/>
    <property type="project" value="InterPro"/>
</dbReference>
<evidence type="ECO:0000256" key="1">
    <source>
        <dbReference type="ARBA" id="ARBA00022603"/>
    </source>
</evidence>
<dbReference type="AlphaFoldDB" id="A0A7V3N4Z3"/>
<gene>
    <name evidence="4" type="ORF">ENV41_04825</name>
</gene>
<proteinExistence type="predicted"/>
<organism evidence="4">
    <name type="scientific">candidate division CPR3 bacterium</name>
    <dbReference type="NCBI Taxonomy" id="2268181"/>
    <lineage>
        <taxon>Bacteria</taxon>
        <taxon>Bacteria division CPR3</taxon>
    </lineage>
</organism>
<dbReference type="InterPro" id="IPR029063">
    <property type="entry name" value="SAM-dependent_MTases_sf"/>
</dbReference>
<feature type="domain" description="DNA methylase N-4/N-6" evidence="3">
    <location>
        <begin position="211"/>
        <end position="377"/>
    </location>
</feature>
<keyword evidence="1" id="KW-0489">Methyltransferase</keyword>
<dbReference type="Gene3D" id="3.40.50.150">
    <property type="entry name" value="Vaccinia Virus protein VP39"/>
    <property type="match status" value="2"/>
</dbReference>
<evidence type="ECO:0000256" key="2">
    <source>
        <dbReference type="ARBA" id="ARBA00022679"/>
    </source>
</evidence>
<dbReference type="GO" id="GO:0008170">
    <property type="term" value="F:N-methyltransferase activity"/>
    <property type="evidence" value="ECO:0007669"/>
    <property type="project" value="InterPro"/>
</dbReference>
<name>A0A7V3N4Z3_UNCC3</name>
<evidence type="ECO:0000259" key="3">
    <source>
        <dbReference type="Pfam" id="PF01555"/>
    </source>
</evidence>
<dbReference type="Pfam" id="PF01555">
    <property type="entry name" value="N6_N4_Mtase"/>
    <property type="match status" value="2"/>
</dbReference>
<feature type="domain" description="DNA methylase N-4/N-6" evidence="3">
    <location>
        <begin position="80"/>
        <end position="165"/>
    </location>
</feature>
<evidence type="ECO:0000313" key="4">
    <source>
        <dbReference type="EMBL" id="HFZ09434.1"/>
    </source>
</evidence>
<reference evidence="4" key="1">
    <citation type="journal article" date="2020" name="mSystems">
        <title>Genome- and Community-Level Interaction Insights into Carbon Utilization and Element Cycling Functions of Hydrothermarchaeota in Hydrothermal Sediment.</title>
        <authorList>
            <person name="Zhou Z."/>
            <person name="Liu Y."/>
            <person name="Xu W."/>
            <person name="Pan J."/>
            <person name="Luo Z.H."/>
            <person name="Li M."/>
        </authorList>
    </citation>
    <scope>NUCLEOTIDE SEQUENCE [LARGE SCALE GENOMIC DNA]</scope>
    <source>
        <strain evidence="4">SpSt-757</strain>
    </source>
</reference>
<comment type="caution">
    <text evidence="4">The sequence shown here is derived from an EMBL/GenBank/DDBJ whole genome shotgun (WGS) entry which is preliminary data.</text>
</comment>